<organism evidence="2 3">
    <name type="scientific">Candidatus Taylorbacteria bacterium CG11_big_fil_rev_8_21_14_0_20_46_11</name>
    <dbReference type="NCBI Taxonomy" id="1975025"/>
    <lineage>
        <taxon>Bacteria</taxon>
        <taxon>Candidatus Tayloriibacteriota</taxon>
    </lineage>
</organism>
<gene>
    <name evidence="2" type="ORF">COV91_01165</name>
</gene>
<dbReference type="AlphaFoldDB" id="A0A2H0KCN8"/>
<reference evidence="2 3" key="1">
    <citation type="submission" date="2017-09" db="EMBL/GenBank/DDBJ databases">
        <title>Depth-based differentiation of microbial function through sediment-hosted aquifers and enrichment of novel symbionts in the deep terrestrial subsurface.</title>
        <authorList>
            <person name="Probst A.J."/>
            <person name="Ladd B."/>
            <person name="Jarett J.K."/>
            <person name="Geller-Mcgrath D.E."/>
            <person name="Sieber C.M."/>
            <person name="Emerson J.B."/>
            <person name="Anantharaman K."/>
            <person name="Thomas B.C."/>
            <person name="Malmstrom R."/>
            <person name="Stieglmeier M."/>
            <person name="Klingl A."/>
            <person name="Woyke T."/>
            <person name="Ryan C.M."/>
            <person name="Banfield J.F."/>
        </authorList>
    </citation>
    <scope>NUCLEOTIDE SEQUENCE [LARGE SCALE GENOMIC DNA]</scope>
    <source>
        <strain evidence="2">CG11_big_fil_rev_8_21_14_0_20_46_11</strain>
    </source>
</reference>
<dbReference type="Pfam" id="PF00293">
    <property type="entry name" value="NUDIX"/>
    <property type="match status" value="1"/>
</dbReference>
<accession>A0A2H0KCN8</accession>
<proteinExistence type="predicted"/>
<dbReference type="PROSITE" id="PS51462">
    <property type="entry name" value="NUDIX"/>
    <property type="match status" value="1"/>
</dbReference>
<dbReference type="CDD" id="cd02883">
    <property type="entry name" value="NUDIX_Hydrolase"/>
    <property type="match status" value="1"/>
</dbReference>
<dbReference type="PANTHER" id="PTHR43736:SF1">
    <property type="entry name" value="DIHYDRONEOPTERIN TRIPHOSPHATE DIPHOSPHATASE"/>
    <property type="match status" value="1"/>
</dbReference>
<evidence type="ECO:0000259" key="1">
    <source>
        <dbReference type="PROSITE" id="PS51462"/>
    </source>
</evidence>
<dbReference type="Gene3D" id="3.90.79.10">
    <property type="entry name" value="Nucleoside Triphosphate Pyrophosphohydrolase"/>
    <property type="match status" value="1"/>
</dbReference>
<evidence type="ECO:0000313" key="3">
    <source>
        <dbReference type="Proteomes" id="UP000229342"/>
    </source>
</evidence>
<sequence>MNTSILLQVGVKIFLKNRKGVYLLLRRSAEKYPSIKNFWDIPGGRIFPGTPLFENIQREVREETELVVTGAPKLICAQDIIREEEKHIVRLTYEGEANGNPVLNEEHIEYRWLTLKGMLEIKELDEFTREVIEKGLVV</sequence>
<protein>
    <recommendedName>
        <fullName evidence="1">Nudix hydrolase domain-containing protein</fullName>
    </recommendedName>
</protein>
<name>A0A2H0KCN8_9BACT</name>
<comment type="caution">
    <text evidence="2">The sequence shown here is derived from an EMBL/GenBank/DDBJ whole genome shotgun (WGS) entry which is preliminary data.</text>
</comment>
<dbReference type="InterPro" id="IPR000086">
    <property type="entry name" value="NUDIX_hydrolase_dom"/>
</dbReference>
<dbReference type="Proteomes" id="UP000229342">
    <property type="component" value="Unassembled WGS sequence"/>
</dbReference>
<dbReference type="InterPro" id="IPR015797">
    <property type="entry name" value="NUDIX_hydrolase-like_dom_sf"/>
</dbReference>
<feature type="domain" description="Nudix hydrolase" evidence="1">
    <location>
        <begin position="6"/>
        <end position="137"/>
    </location>
</feature>
<dbReference type="EMBL" id="PCVG01000015">
    <property type="protein sequence ID" value="PIQ68987.1"/>
    <property type="molecule type" value="Genomic_DNA"/>
</dbReference>
<evidence type="ECO:0000313" key="2">
    <source>
        <dbReference type="EMBL" id="PIQ68987.1"/>
    </source>
</evidence>
<dbReference type="PANTHER" id="PTHR43736">
    <property type="entry name" value="ADP-RIBOSE PYROPHOSPHATASE"/>
    <property type="match status" value="1"/>
</dbReference>
<dbReference type="SUPFAM" id="SSF55811">
    <property type="entry name" value="Nudix"/>
    <property type="match status" value="1"/>
</dbReference>